<dbReference type="Gene3D" id="3.40.50.1860">
    <property type="match status" value="2"/>
</dbReference>
<evidence type="ECO:0000313" key="9">
    <source>
        <dbReference type="Proteomes" id="UP000243745"/>
    </source>
</evidence>
<feature type="binding site" evidence="7">
    <location>
        <begin position="80"/>
        <end position="81"/>
    </location>
    <ligand>
        <name>substrate</name>
    </ligand>
</feature>
<dbReference type="PROSITE" id="PS00923">
    <property type="entry name" value="ASP_GLU_RACEMASE_1"/>
    <property type="match status" value="1"/>
</dbReference>
<dbReference type="Proteomes" id="UP000243745">
    <property type="component" value="Unassembled WGS sequence"/>
</dbReference>
<name>A0A662ZHX3_9GAMM</name>
<evidence type="ECO:0000256" key="4">
    <source>
        <dbReference type="ARBA" id="ARBA00022984"/>
    </source>
</evidence>
<feature type="binding site" evidence="7">
    <location>
        <begin position="192"/>
        <end position="193"/>
    </location>
    <ligand>
        <name>substrate</name>
    </ligand>
</feature>
<dbReference type="HAMAP" id="MF_00258">
    <property type="entry name" value="Glu_racemase"/>
    <property type="match status" value="1"/>
</dbReference>
<dbReference type="InterPro" id="IPR018187">
    <property type="entry name" value="Asp/Glu_racemase_AS_1"/>
</dbReference>
<feature type="binding site" evidence="7">
    <location>
        <begin position="15"/>
        <end position="16"/>
    </location>
    <ligand>
        <name>substrate</name>
    </ligand>
</feature>
<dbReference type="GO" id="GO:0008360">
    <property type="term" value="P:regulation of cell shape"/>
    <property type="evidence" value="ECO:0007669"/>
    <property type="project" value="UniProtKB-KW"/>
</dbReference>
<dbReference type="EMBL" id="FOXF01000026">
    <property type="protein sequence ID" value="SFP46963.1"/>
    <property type="molecule type" value="Genomic_DNA"/>
</dbReference>
<dbReference type="AlphaFoldDB" id="A0A662ZHX3"/>
<dbReference type="GO" id="GO:0009252">
    <property type="term" value="P:peptidoglycan biosynthetic process"/>
    <property type="evidence" value="ECO:0007669"/>
    <property type="project" value="UniProtKB-UniRule"/>
</dbReference>
<evidence type="ECO:0000256" key="3">
    <source>
        <dbReference type="ARBA" id="ARBA00022960"/>
    </source>
</evidence>
<dbReference type="Pfam" id="PF01177">
    <property type="entry name" value="Asp_Glu_race"/>
    <property type="match status" value="1"/>
</dbReference>
<dbReference type="InterPro" id="IPR033134">
    <property type="entry name" value="Asp/Glu_racemase_AS_2"/>
</dbReference>
<dbReference type="NCBIfam" id="TIGR00067">
    <property type="entry name" value="glut_race"/>
    <property type="match status" value="1"/>
</dbReference>
<dbReference type="EC" id="5.1.1.3" evidence="2 7"/>
<comment type="similarity">
    <text evidence="7">Belongs to the aspartate/glutamate racemases family.</text>
</comment>
<evidence type="ECO:0000256" key="6">
    <source>
        <dbReference type="ARBA" id="ARBA00023316"/>
    </source>
</evidence>
<feature type="binding site" evidence="7">
    <location>
        <begin position="47"/>
        <end position="48"/>
    </location>
    <ligand>
        <name>substrate</name>
    </ligand>
</feature>
<feature type="active site" description="Proton donor/acceptor" evidence="7">
    <location>
        <position position="79"/>
    </location>
</feature>
<dbReference type="PANTHER" id="PTHR21198">
    <property type="entry name" value="GLUTAMATE RACEMASE"/>
    <property type="match status" value="1"/>
</dbReference>
<protein>
    <recommendedName>
        <fullName evidence="2 7">Glutamate racemase</fullName>
        <ecNumber evidence="2 7">5.1.1.3</ecNumber>
    </recommendedName>
</protein>
<evidence type="ECO:0000256" key="7">
    <source>
        <dbReference type="HAMAP-Rule" id="MF_00258"/>
    </source>
</evidence>
<keyword evidence="6 7" id="KW-0961">Cell wall biogenesis/degradation</keyword>
<keyword evidence="4 7" id="KW-0573">Peptidoglycan synthesis</keyword>
<gene>
    <name evidence="7" type="primary">murI</name>
    <name evidence="8" type="ORF">SAMN02910344_01474</name>
</gene>
<dbReference type="SUPFAM" id="SSF53681">
    <property type="entry name" value="Aspartate/glutamate racemase"/>
    <property type="match status" value="2"/>
</dbReference>
<comment type="catalytic activity">
    <reaction evidence="1 7">
        <text>L-glutamate = D-glutamate</text>
        <dbReference type="Rhea" id="RHEA:12813"/>
        <dbReference type="ChEBI" id="CHEBI:29985"/>
        <dbReference type="ChEBI" id="CHEBI:29986"/>
        <dbReference type="EC" id="5.1.1.3"/>
    </reaction>
</comment>
<dbReference type="GO" id="GO:0071555">
    <property type="term" value="P:cell wall organization"/>
    <property type="evidence" value="ECO:0007669"/>
    <property type="project" value="UniProtKB-KW"/>
</dbReference>
<evidence type="ECO:0000256" key="5">
    <source>
        <dbReference type="ARBA" id="ARBA00023235"/>
    </source>
</evidence>
<dbReference type="FunFam" id="3.40.50.1860:FF:000001">
    <property type="entry name" value="Glutamate racemase"/>
    <property type="match status" value="1"/>
</dbReference>
<keyword evidence="5 7" id="KW-0413">Isomerase</keyword>
<dbReference type="PROSITE" id="PS00924">
    <property type="entry name" value="ASP_GLU_RACEMASE_2"/>
    <property type="match status" value="1"/>
</dbReference>
<keyword evidence="9" id="KW-1185">Reference proteome</keyword>
<evidence type="ECO:0000313" key="8">
    <source>
        <dbReference type="EMBL" id="SFP46963.1"/>
    </source>
</evidence>
<dbReference type="InterPro" id="IPR015942">
    <property type="entry name" value="Asp/Glu/hydantoin_racemase"/>
</dbReference>
<accession>A0A662ZHX3</accession>
<proteinExistence type="inferred from homology"/>
<dbReference type="GO" id="GO:0008881">
    <property type="term" value="F:glutamate racemase activity"/>
    <property type="evidence" value="ECO:0007669"/>
    <property type="project" value="UniProtKB-UniRule"/>
</dbReference>
<comment type="function">
    <text evidence="7">Provides the (R)-glutamate required for cell wall biosynthesis.</text>
</comment>
<dbReference type="PANTHER" id="PTHR21198:SF2">
    <property type="entry name" value="GLUTAMATE RACEMASE"/>
    <property type="match status" value="1"/>
</dbReference>
<dbReference type="RefSeq" id="WP_245730092.1">
    <property type="nucleotide sequence ID" value="NZ_FOXF01000026.1"/>
</dbReference>
<dbReference type="InterPro" id="IPR004391">
    <property type="entry name" value="Glu_race"/>
</dbReference>
<evidence type="ECO:0000256" key="2">
    <source>
        <dbReference type="ARBA" id="ARBA00013090"/>
    </source>
</evidence>
<feature type="active site" description="Proton donor/acceptor" evidence="7">
    <location>
        <position position="191"/>
    </location>
</feature>
<sequence length="274" mass="30182">MDTVNIMKYSVLFFDSGIGGLSVCQETLKQNHNIIPLYLFDNLHFPYGIQPDDVVINTVVDLIAKFTSRIHVDLVVIACNTASTVALEQVRKAVDIPIVGVVPAIKPASAITKNGVIGLLATPATIRRKYTMDLIANFASDKTVLKIGTSELVEIAERKMIGLPYDEQIISHVLHEWVEGDVRPDTVILGCTHFPHLCSEIQKVLPSVTLVDSGDAIARRVKFLLTELANNHISTDTSVAETEPTAYCTDVRKLNSDLISGFKKFGFCELKLFE</sequence>
<dbReference type="UniPathway" id="UPA00219"/>
<evidence type="ECO:0000256" key="1">
    <source>
        <dbReference type="ARBA" id="ARBA00001602"/>
    </source>
</evidence>
<keyword evidence="3 7" id="KW-0133">Cell shape</keyword>
<comment type="pathway">
    <text evidence="7">Cell wall biogenesis; peptidoglycan biosynthesis.</text>
</comment>
<dbReference type="InterPro" id="IPR001920">
    <property type="entry name" value="Asp/Glu_race"/>
</dbReference>
<reference evidence="8 9" key="1">
    <citation type="submission" date="2016-10" db="EMBL/GenBank/DDBJ databases">
        <authorList>
            <person name="Varghese N."/>
            <person name="Submissions S."/>
        </authorList>
    </citation>
    <scope>NUCLEOTIDE SEQUENCE [LARGE SCALE GENOMIC DNA]</scope>
    <source>
        <strain evidence="8 9">DSM 1361</strain>
    </source>
</reference>
<organism evidence="8 9">
    <name type="scientific">Ruminobacter amylophilus</name>
    <dbReference type="NCBI Taxonomy" id="867"/>
    <lineage>
        <taxon>Bacteria</taxon>
        <taxon>Pseudomonadati</taxon>
        <taxon>Pseudomonadota</taxon>
        <taxon>Gammaproteobacteria</taxon>
        <taxon>Aeromonadales</taxon>
        <taxon>Succinivibrionaceae</taxon>
        <taxon>Ruminobacter</taxon>
    </lineage>
</organism>